<dbReference type="Proteomes" id="UP000539538">
    <property type="component" value="Unassembled WGS sequence"/>
</dbReference>
<dbReference type="Pfam" id="PF02852">
    <property type="entry name" value="Pyr_redox_dim"/>
    <property type="match status" value="1"/>
</dbReference>
<keyword evidence="2" id="KW-0670">Pyruvate</keyword>
<dbReference type="InterPro" id="IPR016156">
    <property type="entry name" value="FAD/NAD-linked_Rdtase_dimer_sf"/>
</dbReference>
<dbReference type="InterPro" id="IPR004099">
    <property type="entry name" value="Pyr_nucl-diS_OxRdtase_dimer"/>
</dbReference>
<gene>
    <name evidence="2" type="ORF">GGQ99_005084</name>
</gene>
<evidence type="ECO:0000313" key="3">
    <source>
        <dbReference type="Proteomes" id="UP000539538"/>
    </source>
</evidence>
<dbReference type="SUPFAM" id="SSF55424">
    <property type="entry name" value="FAD/NAD-linked reductases, dimerisation (C-terminal) domain"/>
    <property type="match status" value="1"/>
</dbReference>
<dbReference type="PRINTS" id="PR00411">
    <property type="entry name" value="PNDRDTASEI"/>
</dbReference>
<proteinExistence type="predicted"/>
<dbReference type="PANTHER" id="PTHR43014">
    <property type="entry name" value="MERCURIC REDUCTASE"/>
    <property type="match status" value="1"/>
</dbReference>
<dbReference type="Gene3D" id="3.30.390.30">
    <property type="match status" value="1"/>
</dbReference>
<dbReference type="EMBL" id="JACHOT010000012">
    <property type="protein sequence ID" value="MBB4653294.1"/>
    <property type="molecule type" value="Genomic_DNA"/>
</dbReference>
<name>A0ABR6LAN9_9HYPH</name>
<evidence type="ECO:0000313" key="2">
    <source>
        <dbReference type="EMBL" id="MBB4653294.1"/>
    </source>
</evidence>
<evidence type="ECO:0000259" key="1">
    <source>
        <dbReference type="Pfam" id="PF02852"/>
    </source>
</evidence>
<accession>A0ABR6LAN9</accession>
<feature type="non-terminal residue" evidence="2">
    <location>
        <position position="1"/>
    </location>
</feature>
<reference evidence="2 3" key="1">
    <citation type="submission" date="2020-08" db="EMBL/GenBank/DDBJ databases">
        <title>Genomic Encyclopedia of Type Strains, Phase IV (KMG-IV): sequencing the most valuable type-strain genomes for metagenomic binning, comparative biology and taxonomic classification.</title>
        <authorList>
            <person name="Goeker M."/>
        </authorList>
    </citation>
    <scope>NUCLEOTIDE SEQUENCE [LARGE SCALE GENOMIC DNA]</scope>
    <source>
        <strain evidence="2 3">DSM 7050</strain>
    </source>
</reference>
<feature type="domain" description="Pyridine nucleotide-disulphide oxidoreductase dimerisation" evidence="1">
    <location>
        <begin position="78"/>
        <end position="183"/>
    </location>
</feature>
<dbReference type="PANTHER" id="PTHR43014:SF5">
    <property type="entry name" value="GLUTATHIONE REDUCTASE (NADPH)"/>
    <property type="match status" value="1"/>
</dbReference>
<protein>
    <submittedName>
        <fullName evidence="2">Pyruvate/2-oxoglutarate dehydrogenase complex dihydrolipoamide dehydrogenase (E3) component</fullName>
    </submittedName>
</protein>
<organism evidence="2 3">
    <name type="scientific">Aminobacter niigataensis</name>
    <dbReference type="NCBI Taxonomy" id="83265"/>
    <lineage>
        <taxon>Bacteria</taxon>
        <taxon>Pseudomonadati</taxon>
        <taxon>Pseudomonadota</taxon>
        <taxon>Alphaproteobacteria</taxon>
        <taxon>Hyphomicrobiales</taxon>
        <taxon>Phyllobacteriaceae</taxon>
        <taxon>Aminobacter</taxon>
    </lineage>
</organism>
<sequence>HAHVVGDQHHGHVEPALQILEQAQDLGLNRHIERRRRLVGDQQLGFARQGRGNDDEGRVAGKNLLAGKDEREVNYPPIPSVVFTLPQLASVGLSEAAARDKGLAFDTHFEKTAGWYSSLRVGARYSAYKILVENGTGHILGAHLIGPGAEEQINLFAMAMGAGLTANRIKGIIFAYPSYASDISSMV</sequence>
<comment type="caution">
    <text evidence="2">The sequence shown here is derived from an EMBL/GenBank/DDBJ whole genome shotgun (WGS) entry which is preliminary data.</text>
</comment>
<keyword evidence="3" id="KW-1185">Reference proteome</keyword>